<organism evidence="1">
    <name type="scientific">marine metagenome</name>
    <dbReference type="NCBI Taxonomy" id="408172"/>
    <lineage>
        <taxon>unclassified sequences</taxon>
        <taxon>metagenomes</taxon>
        <taxon>ecological metagenomes</taxon>
    </lineage>
</organism>
<protein>
    <submittedName>
        <fullName evidence="1">Uncharacterized protein</fullName>
    </submittedName>
</protein>
<dbReference type="AlphaFoldDB" id="A0A382XQS4"/>
<reference evidence="1" key="1">
    <citation type="submission" date="2018-05" db="EMBL/GenBank/DDBJ databases">
        <authorList>
            <person name="Lanie J.A."/>
            <person name="Ng W.-L."/>
            <person name="Kazmierczak K.M."/>
            <person name="Andrzejewski T.M."/>
            <person name="Davidsen T.M."/>
            <person name="Wayne K.J."/>
            <person name="Tettelin H."/>
            <person name="Glass J.I."/>
            <person name="Rusch D."/>
            <person name="Podicherti R."/>
            <person name="Tsui H.-C.T."/>
            <person name="Winkler M.E."/>
        </authorList>
    </citation>
    <scope>NUCLEOTIDE SEQUENCE</scope>
</reference>
<gene>
    <name evidence="1" type="ORF">METZ01_LOCUS426326</name>
</gene>
<dbReference type="EMBL" id="UINC01169769">
    <property type="protein sequence ID" value="SVD73472.1"/>
    <property type="molecule type" value="Genomic_DNA"/>
</dbReference>
<evidence type="ECO:0000313" key="1">
    <source>
        <dbReference type="EMBL" id="SVD73472.1"/>
    </source>
</evidence>
<accession>A0A382XQS4</accession>
<proteinExistence type="predicted"/>
<sequence>MKINIKLFHGTSTLFQDSIINNGLGGKNPLIKYQAYDFIKAIYKCGNELWGDNLHHPWQVQKIVLRGMAEQHISGGGFNWRHGETYITPSMGKAINYAQHNPYGSELISNALYYYKKIIQKYPEENLPEVITTSPILDLLDVSFTPLIIEIPIGVLYSEDLEGETDQDVIQQVRKLKEMDLSNPSDEFLSEQLNFRLQKSIPVDKLRCYCIVPSNKDNIDYQLKEVMYAD</sequence>
<name>A0A382XQS4_9ZZZZ</name>